<dbReference type="EMBL" id="SAUW01000012">
    <property type="protein sequence ID" value="RWR10503.1"/>
    <property type="molecule type" value="Genomic_DNA"/>
</dbReference>
<dbReference type="SUPFAM" id="SSF50199">
    <property type="entry name" value="Staphylococcal nuclease"/>
    <property type="match status" value="1"/>
</dbReference>
<evidence type="ECO:0000313" key="5">
    <source>
        <dbReference type="Proteomes" id="UP000285710"/>
    </source>
</evidence>
<dbReference type="PROSITE" id="PS50830">
    <property type="entry name" value="TNASE_3"/>
    <property type="match status" value="1"/>
</dbReference>
<keyword evidence="5" id="KW-1185">Reference proteome</keyword>
<feature type="compositionally biased region" description="Basic and acidic residues" evidence="1">
    <location>
        <begin position="147"/>
        <end position="160"/>
    </location>
</feature>
<keyword evidence="2" id="KW-0732">Signal</keyword>
<feature type="chain" id="PRO_5018992892" evidence="2">
    <location>
        <begin position="21"/>
        <end position="221"/>
    </location>
</feature>
<dbReference type="PANTHER" id="PTHR12302:SF26">
    <property type="entry name" value="BLR1266 PROTEIN"/>
    <property type="match status" value="1"/>
</dbReference>
<dbReference type="PANTHER" id="PTHR12302">
    <property type="entry name" value="EBNA2 BINDING PROTEIN P100"/>
    <property type="match status" value="1"/>
</dbReference>
<protein>
    <submittedName>
        <fullName evidence="4">Thermonuclease family protein</fullName>
    </submittedName>
</protein>
<evidence type="ECO:0000256" key="1">
    <source>
        <dbReference type="SAM" id="MobiDB-lite"/>
    </source>
</evidence>
<dbReference type="InterPro" id="IPR035437">
    <property type="entry name" value="SNase_OB-fold_sf"/>
</dbReference>
<name>A0A443IT12_9RHOB</name>
<dbReference type="InterPro" id="IPR016071">
    <property type="entry name" value="Staphylococal_nuclease_OB-fold"/>
</dbReference>
<feature type="domain" description="TNase-like" evidence="3">
    <location>
        <begin position="28"/>
        <end position="144"/>
    </location>
</feature>
<dbReference type="PROSITE" id="PS51257">
    <property type="entry name" value="PROKAR_LIPOPROTEIN"/>
    <property type="match status" value="1"/>
</dbReference>
<proteinExistence type="predicted"/>
<feature type="region of interest" description="Disordered" evidence="1">
    <location>
        <begin position="139"/>
        <end position="163"/>
    </location>
</feature>
<reference evidence="4 5" key="1">
    <citation type="submission" date="2019-01" db="EMBL/GenBank/DDBJ databases">
        <title>Sinorhodobacter populi sp. nov. isolated from the symptomatic bark tissue of Populus euramericana canker.</title>
        <authorList>
            <person name="Xu G."/>
        </authorList>
    </citation>
    <scope>NUCLEOTIDE SEQUENCE [LARGE SCALE GENOMIC DNA]</scope>
    <source>
        <strain evidence="4 5">2D-5</strain>
    </source>
</reference>
<evidence type="ECO:0000259" key="3">
    <source>
        <dbReference type="PROSITE" id="PS50830"/>
    </source>
</evidence>
<evidence type="ECO:0000256" key="2">
    <source>
        <dbReference type="SAM" id="SignalP"/>
    </source>
</evidence>
<gene>
    <name evidence="4" type="ORF">D2T33_12680</name>
</gene>
<dbReference type="Proteomes" id="UP000285710">
    <property type="component" value="Unassembled WGS sequence"/>
</dbReference>
<dbReference type="Gene3D" id="2.40.50.90">
    <property type="match status" value="1"/>
</dbReference>
<sequence length="221" mass="23906">MLRLCSVFVLIVACAAAACAMSVNGAVRVVDGDTLVVGGERVRLFGIDAPERAQTCQDARGRAWPCGSRATEAMKALVKPGGVRCSGTDRDQYGRLLARCFVGGRDIGEEMVAQGMAFAYRRYALDYVAAEEKAKQARRGIWQGRAEPPEQQRAAERDRATAQAAPKAGCAIKGNISAHGRIYHLPGGKDYAKTRIDTGRGERWFCSEAEARAAGWRRAGR</sequence>
<organism evidence="4 5">
    <name type="scientific">Paenirhodobacter populi</name>
    <dbReference type="NCBI Taxonomy" id="2306993"/>
    <lineage>
        <taxon>Bacteria</taxon>
        <taxon>Pseudomonadati</taxon>
        <taxon>Pseudomonadota</taxon>
        <taxon>Alphaproteobacteria</taxon>
        <taxon>Rhodobacterales</taxon>
        <taxon>Rhodobacter group</taxon>
        <taxon>Paenirhodobacter</taxon>
    </lineage>
</organism>
<feature type="signal peptide" evidence="2">
    <location>
        <begin position="1"/>
        <end position="20"/>
    </location>
</feature>
<dbReference type="SMART" id="SM00318">
    <property type="entry name" value="SNc"/>
    <property type="match status" value="1"/>
</dbReference>
<dbReference type="Pfam" id="PF00565">
    <property type="entry name" value="SNase"/>
    <property type="match status" value="1"/>
</dbReference>
<accession>A0A443IT12</accession>
<dbReference type="AlphaFoldDB" id="A0A443IT12"/>
<evidence type="ECO:0000313" key="4">
    <source>
        <dbReference type="EMBL" id="RWR10503.1"/>
    </source>
</evidence>
<reference evidence="4 5" key="2">
    <citation type="submission" date="2019-01" db="EMBL/GenBank/DDBJ databases">
        <authorList>
            <person name="Li Y."/>
        </authorList>
    </citation>
    <scope>NUCLEOTIDE SEQUENCE [LARGE SCALE GENOMIC DNA]</scope>
    <source>
        <strain evidence="4 5">2D-5</strain>
    </source>
</reference>
<comment type="caution">
    <text evidence="4">The sequence shown here is derived from an EMBL/GenBank/DDBJ whole genome shotgun (WGS) entry which is preliminary data.</text>
</comment>